<comment type="caution">
    <text evidence="6">The sequence shown here is derived from an EMBL/GenBank/DDBJ whole genome shotgun (WGS) entry which is preliminary data.</text>
</comment>
<comment type="similarity">
    <text evidence="1">Belongs to the HipA Ser/Thr kinase family.</text>
</comment>
<dbReference type="InterPro" id="IPR052028">
    <property type="entry name" value="HipA_Ser/Thr_kinase"/>
</dbReference>
<dbReference type="InterPro" id="IPR017508">
    <property type="entry name" value="HipA_N1"/>
</dbReference>
<dbReference type="RefSeq" id="WP_377137906.1">
    <property type="nucleotide sequence ID" value="NZ_JBHSFI010000005.1"/>
</dbReference>
<dbReference type="InterPro" id="IPR012893">
    <property type="entry name" value="HipA-like_C"/>
</dbReference>
<dbReference type="PANTHER" id="PTHR37419:SF1">
    <property type="entry name" value="SERINE_THREONINE-PROTEIN KINASE TOXIN HIPA"/>
    <property type="match status" value="1"/>
</dbReference>
<dbReference type="Gene3D" id="1.10.1070.20">
    <property type="match status" value="1"/>
</dbReference>
<sequence length="405" mass="45300">MTTTEVRHAVRLSGRDIGVLRQRGDHVVFTFLPEYWEDPDRHVLGLWFEDHPRSHVGSALRVPAWFSNLLPEGRLRDYIAADRGVSPQRDMEILAQVGHDLPGAVEVVDGEGLDLPWHDGRPETPPQGIDLPSGSVKFSLAGVGLKFSMRRQGERFTIPASGQDGGQWIVKLPDPEHRFVPQNEFAMMSLAKQVGIDVPDIHLVHRDDTFGLPEHVWPQGEELAYAVRRFDRGPDGARVHIEDLAQVRGFHADKKYAGTFETVAALCFRGTDIDSLHEFVRRMTFNLIIGNGDAHLKNWSLIYPDGRNPRISPAYDLVSTVPYNDQDDLGLKFGHGRRFEDVSLATFDRLARKLGLPDDHRLAELASATYATLASAWDPAEMSKEIGFVGSWIEKSIAGAAPRLR</sequence>
<dbReference type="Pfam" id="PF07804">
    <property type="entry name" value="HipA_C"/>
    <property type="match status" value="1"/>
</dbReference>
<name>A0ABV9HL85_9MICO</name>
<proteinExistence type="inferred from homology"/>
<evidence type="ECO:0000259" key="4">
    <source>
        <dbReference type="Pfam" id="PF07804"/>
    </source>
</evidence>
<keyword evidence="2" id="KW-0808">Transferase</keyword>
<accession>A0ABV9HL85</accession>
<evidence type="ECO:0000256" key="3">
    <source>
        <dbReference type="ARBA" id="ARBA00022777"/>
    </source>
</evidence>
<dbReference type="Proteomes" id="UP001596011">
    <property type="component" value="Unassembled WGS sequence"/>
</dbReference>
<organism evidence="6 7">
    <name type="scientific">Promicromonospora alba</name>
    <dbReference type="NCBI Taxonomy" id="1616110"/>
    <lineage>
        <taxon>Bacteria</taxon>
        <taxon>Bacillati</taxon>
        <taxon>Actinomycetota</taxon>
        <taxon>Actinomycetes</taxon>
        <taxon>Micrococcales</taxon>
        <taxon>Promicromonosporaceae</taxon>
        <taxon>Promicromonospora</taxon>
    </lineage>
</organism>
<dbReference type="Pfam" id="PF13657">
    <property type="entry name" value="Couple_hipA"/>
    <property type="match status" value="1"/>
</dbReference>
<evidence type="ECO:0000259" key="5">
    <source>
        <dbReference type="Pfam" id="PF13657"/>
    </source>
</evidence>
<feature type="domain" description="HipA-like C-terminal" evidence="4">
    <location>
        <begin position="138"/>
        <end position="377"/>
    </location>
</feature>
<dbReference type="EMBL" id="JBHSFI010000005">
    <property type="protein sequence ID" value="MFC4630318.1"/>
    <property type="molecule type" value="Genomic_DNA"/>
</dbReference>
<reference evidence="7" key="1">
    <citation type="journal article" date="2019" name="Int. J. Syst. Evol. Microbiol.">
        <title>The Global Catalogue of Microorganisms (GCM) 10K type strain sequencing project: providing services to taxonomists for standard genome sequencing and annotation.</title>
        <authorList>
            <consortium name="The Broad Institute Genomics Platform"/>
            <consortium name="The Broad Institute Genome Sequencing Center for Infectious Disease"/>
            <person name="Wu L."/>
            <person name="Ma J."/>
        </authorList>
    </citation>
    <scope>NUCLEOTIDE SEQUENCE [LARGE SCALE GENOMIC DNA]</scope>
    <source>
        <strain evidence="7">CCUG 42722</strain>
    </source>
</reference>
<keyword evidence="7" id="KW-1185">Reference proteome</keyword>
<feature type="domain" description="HipA N-terminal subdomain 1" evidence="5">
    <location>
        <begin position="9"/>
        <end position="107"/>
    </location>
</feature>
<evidence type="ECO:0000313" key="7">
    <source>
        <dbReference type="Proteomes" id="UP001596011"/>
    </source>
</evidence>
<evidence type="ECO:0000256" key="2">
    <source>
        <dbReference type="ARBA" id="ARBA00022679"/>
    </source>
</evidence>
<evidence type="ECO:0000256" key="1">
    <source>
        <dbReference type="ARBA" id="ARBA00010164"/>
    </source>
</evidence>
<evidence type="ECO:0000313" key="6">
    <source>
        <dbReference type="EMBL" id="MFC4630318.1"/>
    </source>
</evidence>
<keyword evidence="3" id="KW-0418">Kinase</keyword>
<dbReference type="NCBIfam" id="TIGR03071">
    <property type="entry name" value="couple_hipA"/>
    <property type="match status" value="1"/>
</dbReference>
<gene>
    <name evidence="6" type="ORF">ACFO6V_18875</name>
</gene>
<dbReference type="PANTHER" id="PTHR37419">
    <property type="entry name" value="SERINE/THREONINE-PROTEIN KINASE TOXIN HIPA"/>
    <property type="match status" value="1"/>
</dbReference>
<protein>
    <submittedName>
        <fullName evidence="6">Type II toxin-antitoxin system HipA family toxin</fullName>
    </submittedName>
</protein>